<dbReference type="InterPro" id="IPR048520">
    <property type="entry name" value="LarA_C"/>
</dbReference>
<dbReference type="InterPro" id="IPR048068">
    <property type="entry name" value="LarA-like"/>
</dbReference>
<feature type="domain" description="LarA-like N-terminal" evidence="1">
    <location>
        <begin position="7"/>
        <end position="205"/>
    </location>
</feature>
<dbReference type="RefSeq" id="WP_338669412.1">
    <property type="nucleotide sequence ID" value="NZ_CP146609.1"/>
</dbReference>
<dbReference type="Pfam" id="PF09861">
    <property type="entry name" value="Lar_N"/>
    <property type="match status" value="1"/>
</dbReference>
<protein>
    <submittedName>
        <fullName evidence="3">Nickel-dependent lactate racemase</fullName>
    </submittedName>
</protein>
<proteinExistence type="predicted"/>
<evidence type="ECO:0000259" key="2">
    <source>
        <dbReference type="Pfam" id="PF21113"/>
    </source>
</evidence>
<dbReference type="PANTHER" id="PTHR33171">
    <property type="entry name" value="LAR_N DOMAIN-CONTAINING PROTEIN"/>
    <property type="match status" value="1"/>
</dbReference>
<gene>
    <name evidence="3" type="primary">larA</name>
    <name evidence="3" type="ORF">V8V93_05800</name>
</gene>
<evidence type="ECO:0000259" key="1">
    <source>
        <dbReference type="Pfam" id="PF09861"/>
    </source>
</evidence>
<feature type="domain" description="Lactate racemase C-terminal" evidence="2">
    <location>
        <begin position="269"/>
        <end position="409"/>
    </location>
</feature>
<evidence type="ECO:0000313" key="3">
    <source>
        <dbReference type="EMBL" id="WWX23715.1"/>
    </source>
</evidence>
<evidence type="ECO:0000313" key="4">
    <source>
        <dbReference type="Proteomes" id="UP001385389"/>
    </source>
</evidence>
<dbReference type="Pfam" id="PF21113">
    <property type="entry name" value="LarA_C"/>
    <property type="match status" value="1"/>
</dbReference>
<accession>A0ABZ2J5N9</accession>
<dbReference type="InterPro" id="IPR043166">
    <property type="entry name" value="LarA-like_C"/>
</dbReference>
<name>A0ABZ2J5N9_9BACT</name>
<dbReference type="InterPro" id="IPR047926">
    <property type="entry name" value="Ni_dep_LarA"/>
</dbReference>
<dbReference type="Proteomes" id="UP001385389">
    <property type="component" value="Chromosome"/>
</dbReference>
<dbReference type="NCBIfam" id="NF033504">
    <property type="entry name" value="Ni_dep_LarA"/>
    <property type="match status" value="1"/>
</dbReference>
<dbReference type="PANTHER" id="PTHR33171:SF17">
    <property type="entry name" value="LARA-LIKE N-TERMINAL DOMAIN-CONTAINING PROTEIN"/>
    <property type="match status" value="1"/>
</dbReference>
<keyword evidence="4" id="KW-1185">Reference proteome</keyword>
<sequence>MNISLGYGKGTLQAAIDDAHVDAVLTPNDVPVPDDESRLILSALRHPIGTGTIAKTFGPGQSVCIVTSDITRPCPSYKLLPPLLEELGEAGVKNDDITIVFALGAHRRHTREEIEHLVGKDIASRYRCIDMDPQDVVLVGVSTRGTPFEVFRPVAEASRRICLGNIEYHYFAGYSGGIKAIVPGVCSRRTIQANHAFMVDEKAATGNLIDNPVRDDLEALLGFLSVDLILNVVLAPDKTVLHAVAGDCIQAHRAGCAFLDTLYRFPLKKAADIVLVTPGGFPKDLNIYQAQKALDNARYAVRQGGVIIWVAACPEGYGSEVFETWLNEADSPDDLIARVKARFQLGGHKAAAIAMTEKKADVYMVSELEDAVMENMFVTPCPDVETALARARAKLGEDARIVVMPYGGSTLPAVEPVP</sequence>
<organism evidence="3 4">
    <name type="scientific">Pseudodesulfovibrio methanolicus</name>
    <dbReference type="NCBI Taxonomy" id="3126690"/>
    <lineage>
        <taxon>Bacteria</taxon>
        <taxon>Pseudomonadati</taxon>
        <taxon>Thermodesulfobacteriota</taxon>
        <taxon>Desulfovibrionia</taxon>
        <taxon>Desulfovibrionales</taxon>
        <taxon>Desulfovibrionaceae</taxon>
    </lineage>
</organism>
<dbReference type="EMBL" id="CP146609">
    <property type="protein sequence ID" value="WWX23715.1"/>
    <property type="molecule type" value="Genomic_DNA"/>
</dbReference>
<reference evidence="3 4" key="1">
    <citation type="submission" date="2024-03" db="EMBL/GenBank/DDBJ databases">
        <title>Phenotype and Genome Characterization of a Sulfate-Reducing Bacterium Pseudodesulfovibrio sp. strain 5S69, isolated from Petroleum Reservoir in Tatarstan (Russia).</title>
        <authorList>
            <person name="Bidzhieva S.K."/>
            <person name="Kadnikov V."/>
            <person name="Tourova T.P."/>
            <person name="Samigullina S.R."/>
            <person name="Sokolova D.S."/>
            <person name="Poltaraus A.B."/>
            <person name="Avtukh A.N."/>
            <person name="Tereshina V.M."/>
            <person name="Mardanov A.V."/>
            <person name="Nazina T.N."/>
        </authorList>
    </citation>
    <scope>NUCLEOTIDE SEQUENCE [LARGE SCALE GENOMIC DNA]</scope>
    <source>
        <strain evidence="3 4">5S69</strain>
    </source>
</reference>
<dbReference type="Gene3D" id="3.90.226.30">
    <property type="match status" value="1"/>
</dbReference>
<dbReference type="InterPro" id="IPR018657">
    <property type="entry name" value="LarA-like_N"/>
</dbReference>
<dbReference type="Gene3D" id="3.40.50.11440">
    <property type="match status" value="1"/>
</dbReference>